<evidence type="ECO:0000313" key="2">
    <source>
        <dbReference type="Proteomes" id="UP000019024"/>
    </source>
</evidence>
<name>W0JVE6_9EURY</name>
<dbReference type="KEGG" id="hlr:HALLA_13410"/>
<keyword evidence="2" id="KW-1185">Reference proteome</keyword>
<dbReference type="AlphaFoldDB" id="W0JVE6"/>
<evidence type="ECO:0000313" key="1">
    <source>
        <dbReference type="EMBL" id="AHG01028.1"/>
    </source>
</evidence>
<dbReference type="HOGENOM" id="CLU_2820682_0_0_2"/>
<dbReference type="Proteomes" id="UP000019024">
    <property type="component" value="Chromosome"/>
</dbReference>
<protein>
    <submittedName>
        <fullName evidence="1">Uncharacterized protein</fullName>
    </submittedName>
</protein>
<proteinExistence type="predicted"/>
<dbReference type="STRING" id="797299.HALLA_13410"/>
<organism evidence="1 2">
    <name type="scientific">Halostagnicola larsenii XH-48</name>
    <dbReference type="NCBI Taxonomy" id="797299"/>
    <lineage>
        <taxon>Archaea</taxon>
        <taxon>Methanobacteriati</taxon>
        <taxon>Methanobacteriota</taxon>
        <taxon>Stenosarchaea group</taxon>
        <taxon>Halobacteria</taxon>
        <taxon>Halobacteriales</taxon>
        <taxon>Natrialbaceae</taxon>
        <taxon>Halostagnicola</taxon>
    </lineage>
</organism>
<reference evidence="1 2" key="1">
    <citation type="submission" date="2014-01" db="EMBL/GenBank/DDBJ databases">
        <authorList>
            <consortium name="DOE Joint Genome Institute"/>
            <person name="Anderson I."/>
            <person name="Huntemann M."/>
            <person name="Han J."/>
            <person name="Chen A."/>
            <person name="Kyrpides N."/>
            <person name="Mavromatis K."/>
            <person name="Markowitz V."/>
            <person name="Palaniappan K."/>
            <person name="Ivanova N."/>
            <person name="Schaumberg A."/>
            <person name="Pati A."/>
            <person name="Liolios K."/>
            <person name="Nordberg H.P."/>
            <person name="Cantor M.N."/>
            <person name="Hua S.X."/>
            <person name="Woyke T."/>
        </authorList>
    </citation>
    <scope>NUCLEOTIDE SEQUENCE [LARGE SCALE GENOMIC DNA]</scope>
    <source>
        <strain evidence="1 2">XH-48</strain>
    </source>
</reference>
<accession>W0JVE6</accession>
<sequence>MLSLYSDDAKFREKEALDEGARVEDSREELSLDRAEMLCERRSRGAELEVISVVLCSRARSKYPES</sequence>
<dbReference type="EMBL" id="CP007055">
    <property type="protein sequence ID" value="AHG01028.1"/>
    <property type="molecule type" value="Genomic_DNA"/>
</dbReference>
<gene>
    <name evidence="1" type="ORF">HALLA_13410</name>
</gene>